<evidence type="ECO:0000313" key="11">
    <source>
        <dbReference type="Proteomes" id="UP000236736"/>
    </source>
</evidence>
<dbReference type="PROSITE" id="PS50113">
    <property type="entry name" value="PAC"/>
    <property type="match status" value="6"/>
</dbReference>
<feature type="domain" description="PAC" evidence="9">
    <location>
        <begin position="1459"/>
        <end position="1510"/>
    </location>
</feature>
<dbReference type="GO" id="GO:0006355">
    <property type="term" value="P:regulation of DNA-templated transcription"/>
    <property type="evidence" value="ECO:0007669"/>
    <property type="project" value="InterPro"/>
</dbReference>
<dbReference type="InterPro" id="IPR003018">
    <property type="entry name" value="GAF"/>
</dbReference>
<feature type="domain" description="PAC" evidence="9">
    <location>
        <begin position="929"/>
        <end position="981"/>
    </location>
</feature>
<accession>A0A1H5ZTA7</accession>
<dbReference type="Gene3D" id="1.10.287.130">
    <property type="match status" value="1"/>
</dbReference>
<name>A0A1H5ZTA7_9BACT</name>
<dbReference type="PROSITE" id="PS50109">
    <property type="entry name" value="HIS_KIN"/>
    <property type="match status" value="1"/>
</dbReference>
<evidence type="ECO:0000256" key="4">
    <source>
        <dbReference type="ARBA" id="ARBA00022679"/>
    </source>
</evidence>
<dbReference type="Gene3D" id="3.30.450.20">
    <property type="entry name" value="PAS domain"/>
    <property type="match status" value="11"/>
</dbReference>
<dbReference type="FunFam" id="3.30.565.10:FF:000006">
    <property type="entry name" value="Sensor histidine kinase WalK"/>
    <property type="match status" value="1"/>
</dbReference>
<dbReference type="InterPro" id="IPR000014">
    <property type="entry name" value="PAS"/>
</dbReference>
<feature type="domain" description="PAS" evidence="8">
    <location>
        <begin position="1748"/>
        <end position="1820"/>
    </location>
</feature>
<keyword evidence="5" id="KW-0418">Kinase</keyword>
<dbReference type="PANTHER" id="PTHR43304:SF1">
    <property type="entry name" value="PAC DOMAIN-CONTAINING PROTEIN"/>
    <property type="match status" value="1"/>
</dbReference>
<dbReference type="InterPro" id="IPR029016">
    <property type="entry name" value="GAF-like_dom_sf"/>
</dbReference>
<dbReference type="SUPFAM" id="SSF55874">
    <property type="entry name" value="ATPase domain of HSP90 chaperone/DNA topoisomerase II/histidine kinase"/>
    <property type="match status" value="1"/>
</dbReference>
<dbReference type="OrthoDB" id="9124519at2"/>
<keyword evidence="4" id="KW-0808">Transferase</keyword>
<evidence type="ECO:0000256" key="2">
    <source>
        <dbReference type="ARBA" id="ARBA00012438"/>
    </source>
</evidence>
<dbReference type="Pfam" id="PF00512">
    <property type="entry name" value="HisKA"/>
    <property type="match status" value="1"/>
</dbReference>
<dbReference type="PROSITE" id="PS50112">
    <property type="entry name" value="PAS"/>
    <property type="match status" value="5"/>
</dbReference>
<dbReference type="NCBIfam" id="TIGR00229">
    <property type="entry name" value="sensory_box"/>
    <property type="match status" value="7"/>
</dbReference>
<feature type="domain" description="PAC" evidence="9">
    <location>
        <begin position="634"/>
        <end position="686"/>
    </location>
</feature>
<dbReference type="STRING" id="1120964.GCA_001313265_06683"/>
<dbReference type="Proteomes" id="UP000236736">
    <property type="component" value="Unassembled WGS sequence"/>
</dbReference>
<dbReference type="EC" id="2.7.13.3" evidence="2"/>
<dbReference type="CDD" id="cd00130">
    <property type="entry name" value="PAS"/>
    <property type="match status" value="8"/>
</dbReference>
<dbReference type="EMBL" id="FNVR01000031">
    <property type="protein sequence ID" value="SEG39402.1"/>
    <property type="molecule type" value="Genomic_DNA"/>
</dbReference>
<evidence type="ECO:0000313" key="10">
    <source>
        <dbReference type="EMBL" id="SEG39402.1"/>
    </source>
</evidence>
<dbReference type="Gene3D" id="3.30.450.40">
    <property type="match status" value="3"/>
</dbReference>
<dbReference type="SMART" id="SM00388">
    <property type="entry name" value="HisKA"/>
    <property type="match status" value="1"/>
</dbReference>
<dbReference type="CDD" id="cd00082">
    <property type="entry name" value="HisKA"/>
    <property type="match status" value="1"/>
</dbReference>
<dbReference type="SMART" id="SM00091">
    <property type="entry name" value="PAS"/>
    <property type="match status" value="11"/>
</dbReference>
<feature type="domain" description="PAC" evidence="9">
    <location>
        <begin position="1825"/>
        <end position="1877"/>
    </location>
</feature>
<protein>
    <recommendedName>
        <fullName evidence="2">histidine kinase</fullName>
        <ecNumber evidence="2">2.7.13.3</ecNumber>
    </recommendedName>
</protein>
<gene>
    <name evidence="10" type="ORF">SAMN03080598_03714</name>
</gene>
<feature type="domain" description="Histidine kinase" evidence="7">
    <location>
        <begin position="1902"/>
        <end position="2116"/>
    </location>
</feature>
<feature type="domain" description="PAS" evidence="8">
    <location>
        <begin position="305"/>
        <end position="375"/>
    </location>
</feature>
<keyword evidence="3" id="KW-0597">Phosphoprotein</keyword>
<feature type="domain" description="PAC" evidence="9">
    <location>
        <begin position="251"/>
        <end position="304"/>
    </location>
</feature>
<organism evidence="10 11">
    <name type="scientific">Algoriphagus boritolerans DSM 17298 = JCM 18970</name>
    <dbReference type="NCBI Taxonomy" id="1120964"/>
    <lineage>
        <taxon>Bacteria</taxon>
        <taxon>Pseudomonadati</taxon>
        <taxon>Bacteroidota</taxon>
        <taxon>Cytophagia</taxon>
        <taxon>Cytophagales</taxon>
        <taxon>Cyclobacteriaceae</taxon>
        <taxon>Algoriphagus</taxon>
    </lineage>
</organism>
<dbReference type="SUPFAM" id="SSF47384">
    <property type="entry name" value="Homodimeric domain of signal transducing histidine kinase"/>
    <property type="match status" value="1"/>
</dbReference>
<dbReference type="Gene3D" id="3.30.565.10">
    <property type="entry name" value="Histidine kinase-like ATPase, C-terminal domain"/>
    <property type="match status" value="1"/>
</dbReference>
<keyword evidence="6" id="KW-0175">Coiled coil</keyword>
<evidence type="ECO:0000256" key="1">
    <source>
        <dbReference type="ARBA" id="ARBA00000085"/>
    </source>
</evidence>
<proteinExistence type="predicted"/>
<evidence type="ECO:0000259" key="9">
    <source>
        <dbReference type="PROSITE" id="PS50113"/>
    </source>
</evidence>
<dbReference type="InterPro" id="IPR001610">
    <property type="entry name" value="PAC"/>
</dbReference>
<evidence type="ECO:0000256" key="6">
    <source>
        <dbReference type="SAM" id="Coils"/>
    </source>
</evidence>
<keyword evidence="11" id="KW-1185">Reference proteome</keyword>
<evidence type="ECO:0000259" key="8">
    <source>
        <dbReference type="PROSITE" id="PS50112"/>
    </source>
</evidence>
<feature type="coiled-coil region" evidence="6">
    <location>
        <begin position="1868"/>
        <end position="1899"/>
    </location>
</feature>
<feature type="domain" description="PAC" evidence="9">
    <location>
        <begin position="1334"/>
        <end position="1385"/>
    </location>
</feature>
<feature type="domain" description="PAS" evidence="8">
    <location>
        <begin position="1638"/>
        <end position="1701"/>
    </location>
</feature>
<feature type="domain" description="PAS" evidence="8">
    <location>
        <begin position="432"/>
        <end position="507"/>
    </location>
</feature>
<dbReference type="PRINTS" id="PR00344">
    <property type="entry name" value="BCTRLSENSOR"/>
</dbReference>
<dbReference type="SMART" id="SM00065">
    <property type="entry name" value="GAF"/>
    <property type="match status" value="2"/>
</dbReference>
<evidence type="ECO:0000259" key="7">
    <source>
        <dbReference type="PROSITE" id="PS50109"/>
    </source>
</evidence>
<feature type="domain" description="PAS" evidence="8">
    <location>
        <begin position="1143"/>
        <end position="1213"/>
    </location>
</feature>
<dbReference type="InterPro" id="IPR036097">
    <property type="entry name" value="HisK_dim/P_sf"/>
</dbReference>
<dbReference type="SMART" id="SM00387">
    <property type="entry name" value="HATPase_c"/>
    <property type="match status" value="1"/>
</dbReference>
<reference evidence="11" key="1">
    <citation type="submission" date="2016-10" db="EMBL/GenBank/DDBJ databases">
        <authorList>
            <person name="Varghese N."/>
            <person name="Submissions S."/>
        </authorList>
    </citation>
    <scope>NUCLEOTIDE SEQUENCE [LARGE SCALE GENOMIC DNA]</scope>
    <source>
        <strain evidence="11">DSM 17298</strain>
    </source>
</reference>
<dbReference type="InterPro" id="IPR052162">
    <property type="entry name" value="Sensor_kinase/Photoreceptor"/>
</dbReference>
<dbReference type="InterPro" id="IPR005467">
    <property type="entry name" value="His_kinase_dom"/>
</dbReference>
<dbReference type="InterPro" id="IPR036890">
    <property type="entry name" value="HATPase_C_sf"/>
</dbReference>
<dbReference type="InterPro" id="IPR000700">
    <property type="entry name" value="PAS-assoc_C"/>
</dbReference>
<dbReference type="Pfam" id="PF13185">
    <property type="entry name" value="GAF_2"/>
    <property type="match status" value="2"/>
</dbReference>
<dbReference type="GO" id="GO:0000155">
    <property type="term" value="F:phosphorelay sensor kinase activity"/>
    <property type="evidence" value="ECO:0007669"/>
    <property type="project" value="InterPro"/>
</dbReference>
<sequence length="2117" mass="244282">MSLQKPSVENNGELFSAFKEVLSQKEFEDLAELASIICQAQVAYISLYEGKSIVFHSGFGLKSSDLLKCKSFGDQMLSSPNEFLLIEDLQSDARFKTHPLVSCSNGFRFFIGISLNFKDSRIKGSLCVMDYSTKELPDSQLNALNKLADQVVNFYESRMDGMLLKESKKELEQEHLRLQNIIDATEVGTWEWNIKTGKLSYSSGWAAMLGYKLEELGPITRRTRSHLIHPQDLERSNQLLDEYLHRKSKIYQCEVRMRHKDGHWVWILDRGQVMAWDEKGTPAVMFGTHTDISQQVLAKEQLSTRERRFRALIENSDDAFAILDLKGKPTYVSASISRVLGYSEQEAMELNLFEITHPDDRDQVAVHFKNSLQQPGIPVPGHTGRILHKDGTWRWLSANITCMLHDPVINGIIDNFKDVTEEVIAEQKLVQSERRFKKLVLEGADLISIVDDRGNYLYLSPNFQSYLDIEVEELLGQNAFSFIHPDDVTWLSDEFSAIAVQKQLKSSPYRFRSKDHEWRWLQSVATNLTDDPDIGGIVINSVDITKTIEVQSQLKLANERFELILRAGSESIYDYNPISREIFLSEGFRENLGLEIKSDFENFDTIYESLHPLDRERAVSEFMEAMEDASRQVWEREYRLRKGNGEYAYIRDRSIRLRDPNGRTVRVVGAMRDMTREFISQKLDEFEKQLIERSLMENVDEQEIYTDFLLQLESIIPNMRASVLRIIDGKLSNFASPSLELGVISAIEGLPVGVGQGSCGTAAFLKQPILVQDVLTDPYWEDYRELAKHYGIGACWSFPIFNNQGQVAATIANYFHEKKTTQGIELLVLERAHRILGIVMAKFDYLEKIRKDNERYEIVNKSTKDAIFDWDVQRDIFTWGDSFRRSFGHDFSQRKFELQNWEELTHPADRGEKDAPWAQFLSDPGQDKWENQFRLLKSDGTYAFVEEHAYMVRDAEGLPIRMVGVLRDRTERYTIELLKDTQEKISNHFKSEEPLEEIVKNLLSELTDIGDFQVGEIWLTAQENTQLALGATKGIWNDSGLYSKEEESLIPLIERKGLPARLWDSKEVVYWNQLDQTKDFLRKEWASDFGLVAAIGIPFISGDEILGVCLLFSKEPISEKNISFRILRELVPFIGRELRRKQQEEELKLFFTYSPDILAISSPKGYFTKVNPAFCELLGYSEKELTYVPFTKFLHPDDLKRTEKEFDETSKAERLAENFVNRYRTKSGDYRYISWNSSDVFGPNKLVFAYGRDVTEFKKMEELLENASLLARVGGWEVDLERNIHSWSQVTREIHELDEHHISDLTESINYYREDFRDMVRNKVSQTIELGTQFDFEAVIVTAKGNEKWVRAIGEAEQVQGKTVRIFGSIQDIHDNKIMEERLRGVSDNVPGVIFQYTIKPEGTDELSYVSKGSELIWGLSPEECMNDSSKIWSQVAGGGDMQALQRSIQFSAETLEKWNFEWRVLSLDGQIRWHHGMGIPSRKPDGTVIWDSLVMDVTERKKLENLLEQSSRMAKIGSWEIDARMTPYFLEWNATTAAILETDLGGVSLEEAIQVYPKEFQKIVQEAMHLLLEKGVSFDQELPLYTAKGNKKWIRCLGQAQVLGGKVIRAFGSFQDIHDRKVTELEFKQLFQERNSILESIGDGFFALDKNWTVTYWNNQAEKLLHVDKETIVGKNLWGVFHQETNTLSYVNYHHALETGETIHFEECYEKLDTWFSVSVFPSDSGLTVYFKDITSAKQSEKLLSESNERFEKVAEATNDAIWDYQIESGEVFFGKGFHSLFGFPLDMPMPEFELLTEFIHPEDKERVLSRLNSYQHDPAINSWNDEYRFKKADNSYAYVINRATFIRNSQGKLLRIIGAITDITDRKNYEESLKVLNQNLEKQARELATSNAELEHFAYVASHDLQEPLRMVSSFLTQLDRRYRDKLDEKAQQYIHFAVDGAVRMRRIILDLLEFSRVGKEKERNERVRLQELVDEVISLHKQSIEENDGKVRYEGLESIVCYRVPIFQVIQNLIGNALKYSRAGVPPEVLVKSEDVGDAWLISVKDNGLGIKEEYFDKIFVIFQRLHRKDEYQGSGMGLAIVKKIIEGLGGRIWLESVYGQGSTFYFTIPKSGK</sequence>
<dbReference type="InterPro" id="IPR004358">
    <property type="entry name" value="Sig_transdc_His_kin-like_C"/>
</dbReference>
<dbReference type="InterPro" id="IPR035965">
    <property type="entry name" value="PAS-like_dom_sf"/>
</dbReference>
<dbReference type="Pfam" id="PF08447">
    <property type="entry name" value="PAS_3"/>
    <property type="match status" value="7"/>
</dbReference>
<dbReference type="Pfam" id="PF02518">
    <property type="entry name" value="HATPase_c"/>
    <property type="match status" value="1"/>
</dbReference>
<evidence type="ECO:0000256" key="3">
    <source>
        <dbReference type="ARBA" id="ARBA00022553"/>
    </source>
</evidence>
<dbReference type="Pfam" id="PF00989">
    <property type="entry name" value="PAS"/>
    <property type="match status" value="1"/>
</dbReference>
<dbReference type="SMART" id="SM00086">
    <property type="entry name" value="PAC"/>
    <property type="match status" value="10"/>
</dbReference>
<comment type="catalytic activity">
    <reaction evidence="1">
        <text>ATP + protein L-histidine = ADP + protein N-phospho-L-histidine.</text>
        <dbReference type="EC" id="2.7.13.3"/>
    </reaction>
</comment>
<dbReference type="RefSeq" id="WP_103926289.1">
    <property type="nucleotide sequence ID" value="NZ_FNVR01000031.1"/>
</dbReference>
<evidence type="ECO:0000256" key="5">
    <source>
        <dbReference type="ARBA" id="ARBA00022777"/>
    </source>
</evidence>
<dbReference type="InterPro" id="IPR003661">
    <property type="entry name" value="HisK_dim/P_dom"/>
</dbReference>
<dbReference type="InterPro" id="IPR013655">
    <property type="entry name" value="PAS_fold_3"/>
</dbReference>
<dbReference type="InterPro" id="IPR003594">
    <property type="entry name" value="HATPase_dom"/>
</dbReference>
<dbReference type="InterPro" id="IPR013767">
    <property type="entry name" value="PAS_fold"/>
</dbReference>
<dbReference type="SUPFAM" id="SSF55785">
    <property type="entry name" value="PYP-like sensor domain (PAS domain)"/>
    <property type="match status" value="11"/>
</dbReference>
<dbReference type="SUPFAM" id="SSF55781">
    <property type="entry name" value="GAF domain-like"/>
    <property type="match status" value="3"/>
</dbReference>
<dbReference type="PANTHER" id="PTHR43304">
    <property type="entry name" value="PHYTOCHROME-LIKE PROTEIN CPH1"/>
    <property type="match status" value="1"/>
</dbReference>